<dbReference type="EMBL" id="UZAJ01002796">
    <property type="protein sequence ID" value="VDO38249.1"/>
    <property type="molecule type" value="Genomic_DNA"/>
</dbReference>
<evidence type="ECO:0000313" key="3">
    <source>
        <dbReference type="WBParaSite" id="OFLC_0000392601-mRNA-1"/>
    </source>
</evidence>
<protein>
    <submittedName>
        <fullName evidence="1 3">Uncharacterized protein</fullName>
    </submittedName>
</protein>
<evidence type="ECO:0000313" key="1">
    <source>
        <dbReference type="EMBL" id="VDO38249.1"/>
    </source>
</evidence>
<sequence length="96" mass="11410">MLGRSELFITMAGAKISFYCLKHLSSTRKFESFENFMSQHFYGDLNATVFRFSRALEYIRMVYKMGYYLGCAVNSRKDEVINHKDTIWGEYFRFVV</sequence>
<accession>A0A183H8W5</accession>
<keyword evidence="2" id="KW-1185">Reference proteome</keyword>
<gene>
    <name evidence="1" type="ORF">OFLC_LOCUS3926</name>
</gene>
<dbReference type="AlphaFoldDB" id="A0A183H8W5"/>
<evidence type="ECO:0000313" key="2">
    <source>
        <dbReference type="Proteomes" id="UP000267606"/>
    </source>
</evidence>
<name>A0A183H8W5_9BILA</name>
<dbReference type="Proteomes" id="UP000267606">
    <property type="component" value="Unassembled WGS sequence"/>
</dbReference>
<proteinExistence type="predicted"/>
<reference evidence="3" key="1">
    <citation type="submission" date="2016-06" db="UniProtKB">
        <authorList>
            <consortium name="WormBaseParasite"/>
        </authorList>
    </citation>
    <scope>IDENTIFICATION</scope>
</reference>
<organism evidence="3">
    <name type="scientific">Onchocerca flexuosa</name>
    <dbReference type="NCBI Taxonomy" id="387005"/>
    <lineage>
        <taxon>Eukaryota</taxon>
        <taxon>Metazoa</taxon>
        <taxon>Ecdysozoa</taxon>
        <taxon>Nematoda</taxon>
        <taxon>Chromadorea</taxon>
        <taxon>Rhabditida</taxon>
        <taxon>Spirurina</taxon>
        <taxon>Spiruromorpha</taxon>
        <taxon>Filarioidea</taxon>
        <taxon>Onchocercidae</taxon>
        <taxon>Onchocerca</taxon>
    </lineage>
</organism>
<reference evidence="1 2" key="2">
    <citation type="submission" date="2018-11" db="EMBL/GenBank/DDBJ databases">
        <authorList>
            <consortium name="Pathogen Informatics"/>
        </authorList>
    </citation>
    <scope>NUCLEOTIDE SEQUENCE [LARGE SCALE GENOMIC DNA]</scope>
</reference>
<dbReference type="WBParaSite" id="OFLC_0000392601-mRNA-1">
    <property type="protein sequence ID" value="OFLC_0000392601-mRNA-1"/>
    <property type="gene ID" value="OFLC_0000392601"/>
</dbReference>